<name>A0A0L9VJE4_PHAAN</name>
<protein>
    <submittedName>
        <fullName evidence="2">Uncharacterized protein</fullName>
    </submittedName>
</protein>
<dbReference type="Gramene" id="KOM55170">
    <property type="protein sequence ID" value="KOM55170"/>
    <property type="gene ID" value="LR48_Vigan10g106200"/>
</dbReference>
<gene>
    <name evidence="2" type="ORF">LR48_Vigan10g106200</name>
</gene>
<feature type="region of interest" description="Disordered" evidence="1">
    <location>
        <begin position="92"/>
        <end position="127"/>
    </location>
</feature>
<evidence type="ECO:0000256" key="1">
    <source>
        <dbReference type="SAM" id="MobiDB-lite"/>
    </source>
</evidence>
<sequence>MHPRGVHMAAGERATSAVHMADKQCSTPSAERQLSHAQLMCQPERASAVVEDAWQQCSGRPSGVGCQRRSGVRRQSANVRWQVGILNLFPTSTLSKEPPLHLLRSVSPAQLKDARRRTPEGRSVREN</sequence>
<feature type="region of interest" description="Disordered" evidence="1">
    <location>
        <begin position="1"/>
        <end position="30"/>
    </location>
</feature>
<feature type="compositionally biased region" description="Basic and acidic residues" evidence="1">
    <location>
        <begin position="112"/>
        <end position="127"/>
    </location>
</feature>
<evidence type="ECO:0000313" key="2">
    <source>
        <dbReference type="EMBL" id="KOM55170.1"/>
    </source>
</evidence>
<organism evidence="2 3">
    <name type="scientific">Phaseolus angularis</name>
    <name type="common">Azuki bean</name>
    <name type="synonym">Vigna angularis</name>
    <dbReference type="NCBI Taxonomy" id="3914"/>
    <lineage>
        <taxon>Eukaryota</taxon>
        <taxon>Viridiplantae</taxon>
        <taxon>Streptophyta</taxon>
        <taxon>Embryophyta</taxon>
        <taxon>Tracheophyta</taxon>
        <taxon>Spermatophyta</taxon>
        <taxon>Magnoliopsida</taxon>
        <taxon>eudicotyledons</taxon>
        <taxon>Gunneridae</taxon>
        <taxon>Pentapetalae</taxon>
        <taxon>rosids</taxon>
        <taxon>fabids</taxon>
        <taxon>Fabales</taxon>
        <taxon>Fabaceae</taxon>
        <taxon>Papilionoideae</taxon>
        <taxon>50 kb inversion clade</taxon>
        <taxon>NPAAA clade</taxon>
        <taxon>indigoferoid/millettioid clade</taxon>
        <taxon>Phaseoleae</taxon>
        <taxon>Vigna</taxon>
    </lineage>
</organism>
<accession>A0A0L9VJE4</accession>
<dbReference type="EMBL" id="CM003380">
    <property type="protein sequence ID" value="KOM55170.1"/>
    <property type="molecule type" value="Genomic_DNA"/>
</dbReference>
<dbReference type="Proteomes" id="UP000053144">
    <property type="component" value="Chromosome 10"/>
</dbReference>
<dbReference type="AlphaFoldDB" id="A0A0L9VJE4"/>
<reference evidence="3" key="1">
    <citation type="journal article" date="2015" name="Proc. Natl. Acad. Sci. U.S.A.">
        <title>Genome sequencing of adzuki bean (Vigna angularis) provides insight into high starch and low fat accumulation and domestication.</title>
        <authorList>
            <person name="Yang K."/>
            <person name="Tian Z."/>
            <person name="Chen C."/>
            <person name="Luo L."/>
            <person name="Zhao B."/>
            <person name="Wang Z."/>
            <person name="Yu L."/>
            <person name="Li Y."/>
            <person name="Sun Y."/>
            <person name="Li W."/>
            <person name="Chen Y."/>
            <person name="Li Y."/>
            <person name="Zhang Y."/>
            <person name="Ai D."/>
            <person name="Zhao J."/>
            <person name="Shang C."/>
            <person name="Ma Y."/>
            <person name="Wu B."/>
            <person name="Wang M."/>
            <person name="Gao L."/>
            <person name="Sun D."/>
            <person name="Zhang P."/>
            <person name="Guo F."/>
            <person name="Wang W."/>
            <person name="Li Y."/>
            <person name="Wang J."/>
            <person name="Varshney R.K."/>
            <person name="Wang J."/>
            <person name="Ling H.Q."/>
            <person name="Wan P."/>
        </authorList>
    </citation>
    <scope>NUCLEOTIDE SEQUENCE</scope>
    <source>
        <strain evidence="3">cv. Jingnong 6</strain>
    </source>
</reference>
<evidence type="ECO:0000313" key="3">
    <source>
        <dbReference type="Proteomes" id="UP000053144"/>
    </source>
</evidence>
<proteinExistence type="predicted"/>